<sequence>MKSIFPDIDKSKLDDFYIKIGQNVKKIRKEKGLSQLELAIMIGQKSTSFYSNCENYKNKEHFNLEHLFLISDTLSVEIEEFFK</sequence>
<reference evidence="2" key="1">
    <citation type="submission" date="2022-12" db="EMBL/GenBank/DDBJ databases">
        <authorList>
            <person name="Uljanovas D."/>
        </authorList>
    </citation>
    <scope>NUCLEOTIDE SEQUENCE</scope>
    <source>
        <strain evidence="2">RCM39</strain>
    </source>
</reference>
<name>A0AAW7PSR7_9BACT</name>
<dbReference type="EMBL" id="JAPZDC010000006">
    <property type="protein sequence ID" value="MDN5064377.1"/>
    <property type="molecule type" value="Genomic_DNA"/>
</dbReference>
<evidence type="ECO:0000313" key="2">
    <source>
        <dbReference type="EMBL" id="MDN5064377.1"/>
    </source>
</evidence>
<dbReference type="Pfam" id="PF01381">
    <property type="entry name" value="HTH_3"/>
    <property type="match status" value="1"/>
</dbReference>
<gene>
    <name evidence="2" type="ORF">O8C91_09225</name>
</gene>
<dbReference type="Proteomes" id="UP001171529">
    <property type="component" value="Unassembled WGS sequence"/>
</dbReference>
<organism evidence="2 3">
    <name type="scientific">Aliarcobacter butzleri</name>
    <dbReference type="NCBI Taxonomy" id="28197"/>
    <lineage>
        <taxon>Bacteria</taxon>
        <taxon>Pseudomonadati</taxon>
        <taxon>Campylobacterota</taxon>
        <taxon>Epsilonproteobacteria</taxon>
        <taxon>Campylobacterales</taxon>
        <taxon>Arcobacteraceae</taxon>
        <taxon>Aliarcobacter</taxon>
    </lineage>
</organism>
<reference evidence="2" key="2">
    <citation type="journal article" date="2023" name="Microorganisms">
        <title>Genomic Characterization of Arcobacter butzleri Strains Isolated from Various Sources in Lithuania.</title>
        <authorList>
            <person name="Uljanovas D."/>
            <person name="Golz G."/>
            <person name="Fleischmann S."/>
            <person name="Kudirkiene E."/>
            <person name="Kasetiene N."/>
            <person name="Grineviciene A."/>
            <person name="Tamuleviciene E."/>
            <person name="Aksomaitiene J."/>
            <person name="Alter T."/>
            <person name="Malakauskas M."/>
        </authorList>
    </citation>
    <scope>NUCLEOTIDE SEQUENCE</scope>
    <source>
        <strain evidence="2">RCM39</strain>
    </source>
</reference>
<dbReference type="CDD" id="cd00093">
    <property type="entry name" value="HTH_XRE"/>
    <property type="match status" value="1"/>
</dbReference>
<dbReference type="PROSITE" id="PS50943">
    <property type="entry name" value="HTH_CROC1"/>
    <property type="match status" value="1"/>
</dbReference>
<dbReference type="SMART" id="SM00530">
    <property type="entry name" value="HTH_XRE"/>
    <property type="match status" value="1"/>
</dbReference>
<evidence type="ECO:0000259" key="1">
    <source>
        <dbReference type="PROSITE" id="PS50943"/>
    </source>
</evidence>
<dbReference type="InterPro" id="IPR001387">
    <property type="entry name" value="Cro/C1-type_HTH"/>
</dbReference>
<comment type="caution">
    <text evidence="2">The sequence shown here is derived from an EMBL/GenBank/DDBJ whole genome shotgun (WGS) entry which is preliminary data.</text>
</comment>
<feature type="domain" description="HTH cro/C1-type" evidence="1">
    <location>
        <begin position="24"/>
        <end position="81"/>
    </location>
</feature>
<proteinExistence type="predicted"/>
<dbReference type="Gene3D" id="1.10.260.40">
    <property type="entry name" value="lambda repressor-like DNA-binding domains"/>
    <property type="match status" value="1"/>
</dbReference>
<dbReference type="AlphaFoldDB" id="A0AAW7PSR7"/>
<dbReference type="GO" id="GO:0003677">
    <property type="term" value="F:DNA binding"/>
    <property type="evidence" value="ECO:0007669"/>
    <property type="project" value="InterPro"/>
</dbReference>
<protein>
    <submittedName>
        <fullName evidence="2">Helix-turn-helix transcriptional regulator</fullName>
    </submittedName>
</protein>
<accession>A0AAW7PSR7</accession>
<dbReference type="InterPro" id="IPR010982">
    <property type="entry name" value="Lambda_DNA-bd_dom_sf"/>
</dbReference>
<dbReference type="RefSeq" id="WP_050071383.1">
    <property type="nucleotide sequence ID" value="NZ_JAPZDB010000014.1"/>
</dbReference>
<evidence type="ECO:0000313" key="3">
    <source>
        <dbReference type="Proteomes" id="UP001171529"/>
    </source>
</evidence>
<dbReference type="SUPFAM" id="SSF47413">
    <property type="entry name" value="lambda repressor-like DNA-binding domains"/>
    <property type="match status" value="1"/>
</dbReference>